<dbReference type="HAMAP" id="MF_01477">
    <property type="entry name" value="Iojap_RsfS"/>
    <property type="match status" value="1"/>
</dbReference>
<evidence type="ECO:0000313" key="4">
    <source>
        <dbReference type="EMBL" id="EPS71332.1"/>
    </source>
</evidence>
<dbReference type="SUPFAM" id="SSF81301">
    <property type="entry name" value="Nucleotidyltransferase"/>
    <property type="match status" value="1"/>
</dbReference>
<dbReference type="AlphaFoldDB" id="S8EFI6"/>
<comment type="caution">
    <text evidence="4">The sequence shown here is derived from an EMBL/GenBank/DDBJ whole genome shotgun (WGS) entry which is preliminary data.</text>
</comment>
<dbReference type="EMBL" id="AUSU01001307">
    <property type="protein sequence ID" value="EPS71332.1"/>
    <property type="molecule type" value="Genomic_DNA"/>
</dbReference>
<dbReference type="Gene3D" id="3.30.460.10">
    <property type="entry name" value="Beta Polymerase, domain 2"/>
    <property type="match status" value="1"/>
</dbReference>
<dbReference type="Proteomes" id="UP000015453">
    <property type="component" value="Unassembled WGS sequence"/>
</dbReference>
<evidence type="ECO:0008006" key="6">
    <source>
        <dbReference type="Google" id="ProtNLM"/>
    </source>
</evidence>
<dbReference type="PANTHER" id="PTHR21043:SF0">
    <property type="entry name" value="MITOCHONDRIAL ASSEMBLY OF RIBOSOMAL LARGE SUBUNIT PROTEIN 1"/>
    <property type="match status" value="1"/>
</dbReference>
<dbReference type="GO" id="GO:0090071">
    <property type="term" value="P:negative regulation of ribosome biogenesis"/>
    <property type="evidence" value="ECO:0007669"/>
    <property type="project" value="TreeGrafter"/>
</dbReference>
<keyword evidence="5" id="KW-1185">Reference proteome</keyword>
<dbReference type="InterPro" id="IPR043519">
    <property type="entry name" value="NT_sf"/>
</dbReference>
<proteinExistence type="inferred from homology"/>
<accession>S8EFI6</accession>
<gene>
    <name evidence="4" type="ORF">M569_03428</name>
</gene>
<dbReference type="PANTHER" id="PTHR21043">
    <property type="entry name" value="IOJAP SUPERFAMILY ORTHOLOG"/>
    <property type="match status" value="1"/>
</dbReference>
<comment type="similarity">
    <text evidence="2">Belongs to the Iojap/RsfS family.</text>
</comment>
<feature type="non-terminal residue" evidence="4">
    <location>
        <position position="167"/>
    </location>
</feature>
<evidence type="ECO:0000256" key="3">
    <source>
        <dbReference type="ARBA" id="ARBA00023128"/>
    </source>
</evidence>
<dbReference type="OrthoDB" id="21330at2759"/>
<organism evidence="4 5">
    <name type="scientific">Genlisea aurea</name>
    <dbReference type="NCBI Taxonomy" id="192259"/>
    <lineage>
        <taxon>Eukaryota</taxon>
        <taxon>Viridiplantae</taxon>
        <taxon>Streptophyta</taxon>
        <taxon>Embryophyta</taxon>
        <taxon>Tracheophyta</taxon>
        <taxon>Spermatophyta</taxon>
        <taxon>Magnoliopsida</taxon>
        <taxon>eudicotyledons</taxon>
        <taxon>Gunneridae</taxon>
        <taxon>Pentapetalae</taxon>
        <taxon>asterids</taxon>
        <taxon>lamiids</taxon>
        <taxon>Lamiales</taxon>
        <taxon>Lentibulariaceae</taxon>
        <taxon>Genlisea</taxon>
    </lineage>
</organism>
<comment type="subcellular location">
    <subcellularLocation>
        <location evidence="1">Mitochondrion</location>
    </subcellularLocation>
</comment>
<dbReference type="Pfam" id="PF02410">
    <property type="entry name" value="RsfS"/>
    <property type="match status" value="1"/>
</dbReference>
<dbReference type="GO" id="GO:0017148">
    <property type="term" value="P:negative regulation of translation"/>
    <property type="evidence" value="ECO:0007669"/>
    <property type="project" value="TreeGrafter"/>
</dbReference>
<dbReference type="InterPro" id="IPR004394">
    <property type="entry name" value="Iojap/RsfS/C7orf30"/>
</dbReference>
<feature type="non-terminal residue" evidence="4">
    <location>
        <position position="1"/>
    </location>
</feature>
<protein>
    <recommendedName>
        <fullName evidence="6">Ribosome silencing factor</fullName>
    </recommendedName>
</protein>
<dbReference type="GO" id="GO:0005739">
    <property type="term" value="C:mitochondrion"/>
    <property type="evidence" value="ECO:0007669"/>
    <property type="project" value="UniProtKB-SubCell"/>
</dbReference>
<evidence type="ECO:0000313" key="5">
    <source>
        <dbReference type="Proteomes" id="UP000015453"/>
    </source>
</evidence>
<sequence>NLASSFALNRNLSSSISEGSGGGAEKATEELLSLPEVEKILNDVGADGVKVIQAPKRCEFTDYIVVATGRSPWHVRNISQALIYKIKQKQKGAKRMLLPTVVGQEGGKWIVIDSGKLIVHAVDEKARAYYNFEGLWSENNTNTDHHYQELGKAFVKIRPTRNNTKRR</sequence>
<keyword evidence="3" id="KW-0496">Mitochondrion</keyword>
<dbReference type="FunFam" id="3.30.460.10:FF:000018">
    <property type="entry name" value="Mitochondrial assembly of ribosomal large subunit 1"/>
    <property type="match status" value="1"/>
</dbReference>
<dbReference type="GO" id="GO:0043023">
    <property type="term" value="F:ribosomal large subunit binding"/>
    <property type="evidence" value="ECO:0007669"/>
    <property type="project" value="TreeGrafter"/>
</dbReference>
<reference evidence="4 5" key="1">
    <citation type="journal article" date="2013" name="BMC Genomics">
        <title>The miniature genome of a carnivorous plant Genlisea aurea contains a low number of genes and short non-coding sequences.</title>
        <authorList>
            <person name="Leushkin E.V."/>
            <person name="Sutormin R.A."/>
            <person name="Nabieva E.R."/>
            <person name="Penin A.A."/>
            <person name="Kondrashov A.S."/>
            <person name="Logacheva M.D."/>
        </authorList>
    </citation>
    <scope>NUCLEOTIDE SEQUENCE [LARGE SCALE GENOMIC DNA]</scope>
</reference>
<dbReference type="NCBIfam" id="TIGR00090">
    <property type="entry name" value="rsfS_iojap_ybeB"/>
    <property type="match status" value="1"/>
</dbReference>
<evidence type="ECO:0000256" key="2">
    <source>
        <dbReference type="ARBA" id="ARBA00010574"/>
    </source>
</evidence>
<name>S8EFI6_9LAMI</name>
<evidence type="ECO:0000256" key="1">
    <source>
        <dbReference type="ARBA" id="ARBA00004173"/>
    </source>
</evidence>